<keyword evidence="3" id="KW-0012">Acyltransferase</keyword>
<dbReference type="KEGG" id="scya:EJ357_31800"/>
<evidence type="ECO:0000313" key="7">
    <source>
        <dbReference type="Proteomes" id="UP000280298"/>
    </source>
</evidence>
<dbReference type="SMART" id="SM00825">
    <property type="entry name" value="PKS_KS"/>
    <property type="match status" value="1"/>
</dbReference>
<evidence type="ECO:0000256" key="4">
    <source>
        <dbReference type="RuleBase" id="RU003694"/>
    </source>
</evidence>
<protein>
    <submittedName>
        <fullName evidence="6">Beta-ketoacyl-[acyl-carrier-protein] synthase family protein</fullName>
    </submittedName>
</protein>
<organism evidence="6 7">
    <name type="scientific">Streptomyces cyaneochromogenes</name>
    <dbReference type="NCBI Taxonomy" id="2496836"/>
    <lineage>
        <taxon>Bacteria</taxon>
        <taxon>Bacillati</taxon>
        <taxon>Actinomycetota</taxon>
        <taxon>Actinomycetes</taxon>
        <taxon>Kitasatosporales</taxon>
        <taxon>Streptomycetaceae</taxon>
        <taxon>Streptomyces</taxon>
    </lineage>
</organism>
<dbReference type="GO" id="GO:0005829">
    <property type="term" value="C:cytosol"/>
    <property type="evidence" value="ECO:0007669"/>
    <property type="project" value="TreeGrafter"/>
</dbReference>
<dbReference type="InterPro" id="IPR020841">
    <property type="entry name" value="PKS_Beta-ketoAc_synthase_dom"/>
</dbReference>
<dbReference type="NCBIfam" id="NF005589">
    <property type="entry name" value="PRK07314.1"/>
    <property type="match status" value="1"/>
</dbReference>
<dbReference type="PROSITE" id="PS52004">
    <property type="entry name" value="KS3_2"/>
    <property type="match status" value="1"/>
</dbReference>
<keyword evidence="7" id="KW-1185">Reference proteome</keyword>
<dbReference type="PANTHER" id="PTHR11712">
    <property type="entry name" value="POLYKETIDE SYNTHASE-RELATED"/>
    <property type="match status" value="1"/>
</dbReference>
<evidence type="ECO:0000259" key="5">
    <source>
        <dbReference type="PROSITE" id="PS52004"/>
    </source>
</evidence>
<dbReference type="AlphaFoldDB" id="A0A3Q9EX42"/>
<dbReference type="Pfam" id="PF00109">
    <property type="entry name" value="ketoacyl-synt"/>
    <property type="match status" value="1"/>
</dbReference>
<dbReference type="InterPro" id="IPR018201">
    <property type="entry name" value="Ketoacyl_synth_AS"/>
</dbReference>
<dbReference type="InterPro" id="IPR016039">
    <property type="entry name" value="Thiolase-like"/>
</dbReference>
<accession>A0A3Q9EX42</accession>
<dbReference type="InterPro" id="IPR014031">
    <property type="entry name" value="Ketoacyl_synth_C"/>
</dbReference>
<dbReference type="FunFam" id="3.40.47.10:FF:000018">
    <property type="entry name" value="3-oxoacyl-[acyl-carrier-protein] synthase 2"/>
    <property type="match status" value="1"/>
</dbReference>
<evidence type="ECO:0000256" key="3">
    <source>
        <dbReference type="ARBA" id="ARBA00023315"/>
    </source>
</evidence>
<dbReference type="InterPro" id="IPR014030">
    <property type="entry name" value="Ketoacyl_synth_N"/>
</dbReference>
<dbReference type="EMBL" id="CP034539">
    <property type="protein sequence ID" value="AZQ37473.1"/>
    <property type="molecule type" value="Genomic_DNA"/>
</dbReference>
<dbReference type="GO" id="GO:0030497">
    <property type="term" value="P:fatty acid elongation"/>
    <property type="evidence" value="ECO:0007669"/>
    <property type="project" value="UniProtKB-ARBA"/>
</dbReference>
<evidence type="ECO:0000313" key="6">
    <source>
        <dbReference type="EMBL" id="AZQ37473.1"/>
    </source>
</evidence>
<dbReference type="SUPFAM" id="SSF53901">
    <property type="entry name" value="Thiolase-like"/>
    <property type="match status" value="2"/>
</dbReference>
<dbReference type="FunFam" id="3.40.47.10:FF:000029">
    <property type="entry name" value="3-oxoacyl-[acyl-carrier-protein] synthase 1"/>
    <property type="match status" value="1"/>
</dbReference>
<dbReference type="InterPro" id="IPR000794">
    <property type="entry name" value="Beta-ketoacyl_synthase"/>
</dbReference>
<dbReference type="Gene3D" id="3.40.47.10">
    <property type="match status" value="2"/>
</dbReference>
<reference evidence="6 7" key="1">
    <citation type="journal article" date="2019" name="Int. J. Syst. Evol. Microbiol.">
        <title>Streptomyces cyaneochromogenes sp. nov., a blue pigment-producing actinomycete from manganese-contaminated soil.</title>
        <authorList>
            <person name="Tang X."/>
            <person name="Zhao J."/>
            <person name="Li K."/>
            <person name="Chen Z."/>
            <person name="Sun Y."/>
            <person name="Gao J."/>
        </authorList>
    </citation>
    <scope>NUCLEOTIDE SEQUENCE [LARGE SCALE GENOMIC DNA]</scope>
    <source>
        <strain evidence="6 7">MK-45</strain>
    </source>
</reference>
<keyword evidence="2 4" id="KW-0808">Transferase</keyword>
<dbReference type="GO" id="GO:0004315">
    <property type="term" value="F:3-oxoacyl-[acyl-carrier-protein] synthase activity"/>
    <property type="evidence" value="ECO:0007669"/>
    <property type="project" value="InterPro"/>
</dbReference>
<dbReference type="PROSITE" id="PS00606">
    <property type="entry name" value="KS3_1"/>
    <property type="match status" value="1"/>
</dbReference>
<dbReference type="RefSeq" id="WP_126395123.1">
    <property type="nucleotide sequence ID" value="NZ_CP034539.1"/>
</dbReference>
<comment type="similarity">
    <text evidence="1 4">Belongs to the thiolase-like superfamily. Beta-ketoacyl-ACP synthases family.</text>
</comment>
<feature type="domain" description="Ketosynthase family 3 (KS3)" evidence="5">
    <location>
        <begin position="2"/>
        <end position="416"/>
    </location>
</feature>
<dbReference type="OrthoDB" id="9808669at2"/>
<evidence type="ECO:0000256" key="2">
    <source>
        <dbReference type="ARBA" id="ARBA00022679"/>
    </source>
</evidence>
<sequence length="422" mass="44666">MTRRVAVTGIGVVAPGGIGVPAFWDLLSNGRTATRGITLFDPEGLRSRIAAECDFDPLAHGLDPEQVERADRYIQFALVAAQEAVTDSGVDFAAENPWRVAVSLGSAVGGTTRLEHDYVLVSERGQRWDVDHRAAEPQLHRAFSPSTLAADVAERFGAQGPVQTVSTGCTSGLDAVGYAFHTVEEGRADICIAGASDSPISPITMACFDAIKATSPNNDDPAHASRPFDANRDGFVMGEGAAVLVLEELEHARARGAHVYCEIGGYATFGNAYHMTGLTSEGLEMARAIDVTLDHARVNPTDIDYVNAHGSGTRQNDRHETAAVKKSLGAHAYDTPMSSIKSMVGHSLGAIGAIEVVACVLALARQVVPPTANYETPDPECDLDYVPRTARSRRLDNVLSVGSGFGGFQSAVLLTGPAGRKR</sequence>
<dbReference type="Proteomes" id="UP000280298">
    <property type="component" value="Chromosome"/>
</dbReference>
<gene>
    <name evidence="6" type="ORF">EJ357_31800</name>
</gene>
<proteinExistence type="inferred from homology"/>
<evidence type="ECO:0000256" key="1">
    <source>
        <dbReference type="ARBA" id="ARBA00008467"/>
    </source>
</evidence>
<name>A0A3Q9EX42_9ACTN</name>
<dbReference type="PANTHER" id="PTHR11712:SF336">
    <property type="entry name" value="3-OXOACYL-[ACYL-CARRIER-PROTEIN] SYNTHASE, MITOCHONDRIAL"/>
    <property type="match status" value="1"/>
</dbReference>
<dbReference type="Pfam" id="PF02801">
    <property type="entry name" value="Ketoacyl-synt_C"/>
    <property type="match status" value="1"/>
</dbReference>
<dbReference type="CDD" id="cd00834">
    <property type="entry name" value="KAS_I_II"/>
    <property type="match status" value="1"/>
</dbReference>